<dbReference type="AlphaFoldDB" id="A0A6C2U0P6"/>
<dbReference type="EMBL" id="CAAHFG010000001">
    <property type="protein sequence ID" value="VGO13447.1"/>
    <property type="molecule type" value="Genomic_DNA"/>
</dbReference>
<dbReference type="Proteomes" id="UP000366872">
    <property type="component" value="Unassembled WGS sequence"/>
</dbReference>
<sequence length="212" mass="24443">MRTSVHFLKLAFPLPYRDVFRVFNVSKRTADIRATAHIKLPCNPFKSHWGLFPKEPRNNLLARILLFQPLFFPEIQPNNRTSLPEQPNGFAFIMHSSRLAGHRFPVQFFKTRIQFIAQFRFKLIGSETPAPLQMSIPFRAGRSVNRIAFLGYTLLQRPQILLPSRMAMHPPRLLLHNPSEFQPGWIAASRPSQIPAARPFEILQTWPAGPAR</sequence>
<keyword evidence="2" id="KW-1185">Reference proteome</keyword>
<organism evidence="1 2">
    <name type="scientific">Pontiella desulfatans</name>
    <dbReference type="NCBI Taxonomy" id="2750659"/>
    <lineage>
        <taxon>Bacteria</taxon>
        <taxon>Pseudomonadati</taxon>
        <taxon>Kiritimatiellota</taxon>
        <taxon>Kiritimatiellia</taxon>
        <taxon>Kiritimatiellales</taxon>
        <taxon>Pontiellaceae</taxon>
        <taxon>Pontiella</taxon>
    </lineage>
</organism>
<name>A0A6C2U0P6_PONDE</name>
<protein>
    <submittedName>
        <fullName evidence="1">Uncharacterized protein</fullName>
    </submittedName>
</protein>
<evidence type="ECO:0000313" key="2">
    <source>
        <dbReference type="Proteomes" id="UP000366872"/>
    </source>
</evidence>
<reference evidence="1 2" key="1">
    <citation type="submission" date="2019-04" db="EMBL/GenBank/DDBJ databases">
        <authorList>
            <person name="Van Vliet M D."/>
        </authorList>
    </citation>
    <scope>NUCLEOTIDE SEQUENCE [LARGE SCALE GENOMIC DNA]</scope>
    <source>
        <strain evidence="1 2">F1</strain>
    </source>
</reference>
<accession>A0A6C2U0P6</accession>
<evidence type="ECO:0000313" key="1">
    <source>
        <dbReference type="EMBL" id="VGO13447.1"/>
    </source>
</evidence>
<gene>
    <name evidence="1" type="ORF">PDESU_02004</name>
</gene>
<proteinExistence type="predicted"/>